<evidence type="ECO:0000256" key="9">
    <source>
        <dbReference type="HAMAP-Rule" id="MF_00210"/>
    </source>
</evidence>
<keyword evidence="12" id="KW-1185">Reference proteome</keyword>
<comment type="caution">
    <text evidence="9">Lacks conserved residue(s) required for the propagation of feature annotation.</text>
</comment>
<feature type="binding site" evidence="9">
    <location>
        <position position="30"/>
    </location>
    <ligand>
        <name>3-phosphoshikimate</name>
        <dbReference type="ChEBI" id="CHEBI:145989"/>
    </ligand>
</feature>
<feature type="binding site" evidence="9">
    <location>
        <position position="174"/>
    </location>
    <ligand>
        <name>3-phosphoshikimate</name>
        <dbReference type="ChEBI" id="CHEBI:145989"/>
    </ligand>
</feature>
<feature type="binding site" evidence="9">
    <location>
        <position position="400"/>
    </location>
    <ligand>
        <name>phosphoenolpyruvate</name>
        <dbReference type="ChEBI" id="CHEBI:58702"/>
    </ligand>
</feature>
<dbReference type="GO" id="GO:0008652">
    <property type="term" value="P:amino acid biosynthetic process"/>
    <property type="evidence" value="ECO:0007669"/>
    <property type="project" value="UniProtKB-KW"/>
</dbReference>
<evidence type="ECO:0000313" key="11">
    <source>
        <dbReference type="EMBL" id="SIN92880.1"/>
    </source>
</evidence>
<dbReference type="InterPro" id="IPR023193">
    <property type="entry name" value="EPSP_synthase_CS"/>
</dbReference>
<dbReference type="PANTHER" id="PTHR21090:SF5">
    <property type="entry name" value="PENTAFUNCTIONAL AROM POLYPEPTIDE"/>
    <property type="match status" value="1"/>
</dbReference>
<reference evidence="11 12" key="1">
    <citation type="submission" date="2016-11" db="EMBL/GenBank/DDBJ databases">
        <authorList>
            <person name="Jaros S."/>
            <person name="Januszkiewicz K."/>
            <person name="Wedrychowicz H."/>
        </authorList>
    </citation>
    <scope>NUCLEOTIDE SEQUENCE [LARGE SCALE GENOMIC DNA]</scope>
    <source>
        <strain evidence="11 12">DSM 17737</strain>
    </source>
</reference>
<feature type="binding site" evidence="9">
    <location>
        <position position="25"/>
    </location>
    <ligand>
        <name>phosphoenolpyruvate</name>
        <dbReference type="ChEBI" id="CHEBI:58702"/>
    </ligand>
</feature>
<dbReference type="FunFam" id="3.65.10.10:FF:000006">
    <property type="entry name" value="3-phosphoshikimate 1-carboxyvinyltransferase"/>
    <property type="match status" value="1"/>
</dbReference>
<dbReference type="EMBL" id="FSRE01000002">
    <property type="protein sequence ID" value="SIN92880.1"/>
    <property type="molecule type" value="Genomic_DNA"/>
</dbReference>
<dbReference type="InterPro" id="IPR001986">
    <property type="entry name" value="Enolpyruvate_Tfrase_dom"/>
</dbReference>
<dbReference type="NCBIfam" id="TIGR01356">
    <property type="entry name" value="aroA"/>
    <property type="match status" value="1"/>
</dbReference>
<dbReference type="OrthoDB" id="9809920at2"/>
<feature type="binding site" evidence="9">
    <location>
        <position position="25"/>
    </location>
    <ligand>
        <name>3-phosphoshikimate</name>
        <dbReference type="ChEBI" id="CHEBI:145989"/>
    </ligand>
</feature>
<organism evidence="11 12">
    <name type="scientific">Sulfurivirga caldicuralii</name>
    <dbReference type="NCBI Taxonomy" id="364032"/>
    <lineage>
        <taxon>Bacteria</taxon>
        <taxon>Pseudomonadati</taxon>
        <taxon>Pseudomonadota</taxon>
        <taxon>Gammaproteobacteria</taxon>
        <taxon>Thiotrichales</taxon>
        <taxon>Piscirickettsiaceae</taxon>
        <taxon>Sulfurivirga</taxon>
    </lineage>
</organism>
<keyword evidence="7 9" id="KW-0057">Aromatic amino acid biosynthesis</keyword>
<evidence type="ECO:0000256" key="5">
    <source>
        <dbReference type="ARBA" id="ARBA00022605"/>
    </source>
</evidence>
<evidence type="ECO:0000256" key="7">
    <source>
        <dbReference type="ARBA" id="ARBA00023141"/>
    </source>
</evidence>
<dbReference type="PROSITE" id="PS00104">
    <property type="entry name" value="EPSP_SYNTHASE_1"/>
    <property type="match status" value="1"/>
</dbReference>
<feature type="binding site" evidence="9">
    <location>
        <position position="126"/>
    </location>
    <ligand>
        <name>phosphoenolpyruvate</name>
        <dbReference type="ChEBI" id="CHEBI:58702"/>
    </ligand>
</feature>
<dbReference type="GO" id="GO:0009423">
    <property type="term" value="P:chorismate biosynthetic process"/>
    <property type="evidence" value="ECO:0007669"/>
    <property type="project" value="UniProtKB-UniRule"/>
</dbReference>
<dbReference type="GO" id="GO:0009073">
    <property type="term" value="P:aromatic amino acid family biosynthetic process"/>
    <property type="evidence" value="ECO:0007669"/>
    <property type="project" value="UniProtKB-KW"/>
</dbReference>
<dbReference type="CDD" id="cd01556">
    <property type="entry name" value="EPSP_synthase"/>
    <property type="match status" value="1"/>
</dbReference>
<keyword evidence="5 9" id="KW-0028">Amino-acid biosynthesis</keyword>
<dbReference type="InterPro" id="IPR013792">
    <property type="entry name" value="RNA3'P_cycl/enolpyr_Trfase_a/b"/>
</dbReference>
<dbReference type="HAMAP" id="MF_00210">
    <property type="entry name" value="EPSP_synth"/>
    <property type="match status" value="1"/>
</dbReference>
<comment type="subcellular location">
    <subcellularLocation>
        <location evidence="9">Cytoplasm</location>
    </subcellularLocation>
</comment>
<evidence type="ECO:0000259" key="10">
    <source>
        <dbReference type="Pfam" id="PF00275"/>
    </source>
</evidence>
<comment type="catalytic activity">
    <reaction evidence="8">
        <text>3-phosphoshikimate + phosphoenolpyruvate = 5-O-(1-carboxyvinyl)-3-phosphoshikimate + phosphate</text>
        <dbReference type="Rhea" id="RHEA:21256"/>
        <dbReference type="ChEBI" id="CHEBI:43474"/>
        <dbReference type="ChEBI" id="CHEBI:57701"/>
        <dbReference type="ChEBI" id="CHEBI:58702"/>
        <dbReference type="ChEBI" id="CHEBI:145989"/>
        <dbReference type="EC" id="2.5.1.19"/>
    </reaction>
    <physiologicalReaction direction="left-to-right" evidence="8">
        <dbReference type="Rhea" id="RHEA:21257"/>
    </physiologicalReaction>
</comment>
<dbReference type="RefSeq" id="WP_074201290.1">
    <property type="nucleotide sequence ID" value="NZ_FSRE01000002.1"/>
</dbReference>
<comment type="subunit">
    <text evidence="9">Monomer.</text>
</comment>
<dbReference type="Gene3D" id="3.65.10.10">
    <property type="entry name" value="Enolpyruvate transferase domain"/>
    <property type="match status" value="2"/>
</dbReference>
<evidence type="ECO:0000256" key="2">
    <source>
        <dbReference type="ARBA" id="ARBA00004811"/>
    </source>
</evidence>
<name>A0A1N6FCA1_9GAMM</name>
<evidence type="ECO:0000256" key="3">
    <source>
        <dbReference type="ARBA" id="ARBA00009948"/>
    </source>
</evidence>
<evidence type="ECO:0000256" key="8">
    <source>
        <dbReference type="ARBA" id="ARBA00044633"/>
    </source>
</evidence>
<dbReference type="EC" id="2.5.1.19" evidence="9"/>
<evidence type="ECO:0000313" key="12">
    <source>
        <dbReference type="Proteomes" id="UP000198461"/>
    </source>
</evidence>
<evidence type="ECO:0000256" key="1">
    <source>
        <dbReference type="ARBA" id="ARBA00002174"/>
    </source>
</evidence>
<comment type="function">
    <text evidence="1 9">Catalyzes the transfer of the enolpyruvyl moiety of phosphoenolpyruvate (PEP) to the 5-hydroxyl of shikimate-3-phosphate (S3P) to produce enolpyruvyl shikimate-3-phosphate and inorganic phosphate.</text>
</comment>
<dbReference type="InterPro" id="IPR036968">
    <property type="entry name" value="Enolpyruvate_Tfrase_sf"/>
</dbReference>
<feature type="binding site" evidence="9">
    <location>
        <position position="174"/>
    </location>
    <ligand>
        <name>phosphoenolpyruvate</name>
        <dbReference type="ChEBI" id="CHEBI:58702"/>
    </ligand>
</feature>
<feature type="active site" description="Proton acceptor" evidence="9">
    <location>
        <position position="325"/>
    </location>
</feature>
<gene>
    <name evidence="9" type="primary">aroA</name>
    <name evidence="11" type="ORF">SAMN05443662_1019</name>
</gene>
<dbReference type="GO" id="GO:0005737">
    <property type="term" value="C:cytoplasm"/>
    <property type="evidence" value="ECO:0007669"/>
    <property type="project" value="UniProtKB-SubCell"/>
</dbReference>
<dbReference type="FunFam" id="3.65.10.10:FF:000005">
    <property type="entry name" value="3-phosphoshikimate 1-carboxyvinyltransferase"/>
    <property type="match status" value="1"/>
</dbReference>
<dbReference type="InterPro" id="IPR006264">
    <property type="entry name" value="EPSP_synthase"/>
</dbReference>
<sequence>MSSNVRFVVKHGGRLHGRIRVPGDKSISHRSIMLGAIAEGTTEVTGFLEGADSLATLQAFRDMGVPIEGPDNGHVVIHGVGLRGLKAPGKPLDMGNSGTAMRLMAGILAGQAFESELIGDASLSKRPMKRVTDPLGQMGAHIETAPGGTPPLHIHPVGEALHGIDYTLPMASAQVKSAILLAGLYAQGETCVTEPAPTRDHTERMLRGFGYEVHTEKLDAMRTRICLKGGGTLRGTRIDVPSDISSAAFFMVGAAIAEDADLVIEHVGINPTRTGVIDILKLMGADITLENEQTVGGEPVADIRVRSSQLKGIEIPPELVPLAIDEFPVLFVAAAVAEGTTVLRGAEELRVKESDRIQVMADALHTLGVDAEPTEDGMIIRGGKPFQPQQGVIDSHHDHRISMASAIAALRAPSNVVIDDCANVATSFPTFVELVRQAGLDIEVQHD</sequence>
<dbReference type="PANTHER" id="PTHR21090">
    <property type="entry name" value="AROM/DEHYDROQUINATE SYNTHASE"/>
    <property type="match status" value="1"/>
</dbReference>
<keyword evidence="4 9" id="KW-0963">Cytoplasm</keyword>
<feature type="binding site" evidence="9">
    <location>
        <position position="325"/>
    </location>
    <ligand>
        <name>3-phosphoshikimate</name>
        <dbReference type="ChEBI" id="CHEBI:145989"/>
    </ligand>
</feature>
<dbReference type="SUPFAM" id="SSF55205">
    <property type="entry name" value="EPT/RTPC-like"/>
    <property type="match status" value="1"/>
</dbReference>
<keyword evidence="6 9" id="KW-0808">Transferase</keyword>
<feature type="binding site" evidence="9">
    <location>
        <position position="356"/>
    </location>
    <ligand>
        <name>phosphoenolpyruvate</name>
        <dbReference type="ChEBI" id="CHEBI:58702"/>
    </ligand>
</feature>
<accession>A0A1N6FCA1</accession>
<proteinExistence type="inferred from homology"/>
<comment type="pathway">
    <text evidence="2 9">Metabolic intermediate biosynthesis; chorismate biosynthesis; chorismate from D-erythrose 4-phosphate and phosphoenolpyruvate: step 6/7.</text>
</comment>
<feature type="binding site" evidence="9">
    <location>
        <position position="26"/>
    </location>
    <ligand>
        <name>3-phosphoshikimate</name>
        <dbReference type="ChEBI" id="CHEBI:145989"/>
    </ligand>
</feature>
<feature type="binding site" evidence="9">
    <location>
        <position position="98"/>
    </location>
    <ligand>
        <name>phosphoenolpyruvate</name>
        <dbReference type="ChEBI" id="CHEBI:58702"/>
    </ligand>
</feature>
<feature type="binding site" evidence="9">
    <location>
        <position position="172"/>
    </location>
    <ligand>
        <name>3-phosphoshikimate</name>
        <dbReference type="ChEBI" id="CHEBI:145989"/>
    </ligand>
</feature>
<dbReference type="PROSITE" id="PS00885">
    <property type="entry name" value="EPSP_SYNTHASE_2"/>
    <property type="match status" value="1"/>
</dbReference>
<feature type="domain" description="Enolpyruvate transferase" evidence="10">
    <location>
        <begin position="10"/>
        <end position="433"/>
    </location>
</feature>
<evidence type="ECO:0000256" key="4">
    <source>
        <dbReference type="ARBA" id="ARBA00022490"/>
    </source>
</evidence>
<dbReference type="AlphaFoldDB" id="A0A1N6FCA1"/>
<feature type="binding site" evidence="9">
    <location>
        <position position="352"/>
    </location>
    <ligand>
        <name>3-phosphoshikimate</name>
        <dbReference type="ChEBI" id="CHEBI:145989"/>
    </ligand>
</feature>
<dbReference type="PIRSF" id="PIRSF000505">
    <property type="entry name" value="EPSPS"/>
    <property type="match status" value="1"/>
</dbReference>
<dbReference type="Pfam" id="PF00275">
    <property type="entry name" value="EPSP_synthase"/>
    <property type="match status" value="1"/>
</dbReference>
<protein>
    <recommendedName>
        <fullName evidence="9">3-phosphoshikimate 1-carboxyvinyltransferase</fullName>
        <ecNumber evidence="9">2.5.1.19</ecNumber>
    </recommendedName>
    <alternativeName>
        <fullName evidence="9">5-enolpyruvylshikimate-3-phosphate synthase</fullName>
        <shortName evidence="9">EPSP synthase</shortName>
        <shortName evidence="9">EPSPS</shortName>
    </alternativeName>
</protein>
<dbReference type="UniPathway" id="UPA00053">
    <property type="reaction ID" value="UER00089"/>
</dbReference>
<evidence type="ECO:0000256" key="6">
    <source>
        <dbReference type="ARBA" id="ARBA00022679"/>
    </source>
</evidence>
<dbReference type="GO" id="GO:0003866">
    <property type="term" value="F:3-phosphoshikimate 1-carboxyvinyltransferase activity"/>
    <property type="evidence" value="ECO:0007669"/>
    <property type="project" value="UniProtKB-UniRule"/>
</dbReference>
<dbReference type="STRING" id="364032.SAMN05443662_1019"/>
<dbReference type="Proteomes" id="UP000198461">
    <property type="component" value="Unassembled WGS sequence"/>
</dbReference>
<comment type="similarity">
    <text evidence="3 9">Belongs to the EPSP synthase family.</text>
</comment>